<evidence type="ECO:0000256" key="2">
    <source>
        <dbReference type="SAM" id="MobiDB-lite"/>
    </source>
</evidence>
<proteinExistence type="predicted"/>
<feature type="compositionally biased region" description="Basic and acidic residues" evidence="2">
    <location>
        <begin position="62"/>
        <end position="86"/>
    </location>
</feature>
<dbReference type="AlphaFoldDB" id="A0A0C3F5C3"/>
<reference evidence="5" key="2">
    <citation type="submission" date="2015-01" db="EMBL/GenBank/DDBJ databases">
        <title>Evolutionary Origins and Diversification of the Mycorrhizal Mutualists.</title>
        <authorList>
            <consortium name="DOE Joint Genome Institute"/>
            <consortium name="Mycorrhizal Genomics Consortium"/>
            <person name="Kohler A."/>
            <person name="Kuo A."/>
            <person name="Nagy L.G."/>
            <person name="Floudas D."/>
            <person name="Copeland A."/>
            <person name="Barry K.W."/>
            <person name="Cichocki N."/>
            <person name="Veneault-Fourrey C."/>
            <person name="LaButti K."/>
            <person name="Lindquist E.A."/>
            <person name="Lipzen A."/>
            <person name="Lundell T."/>
            <person name="Morin E."/>
            <person name="Murat C."/>
            <person name="Riley R."/>
            <person name="Ohm R."/>
            <person name="Sun H."/>
            <person name="Tunlid A."/>
            <person name="Henrissat B."/>
            <person name="Grigoriev I.V."/>
            <person name="Hibbett D.S."/>
            <person name="Martin F."/>
        </authorList>
    </citation>
    <scope>NUCLEOTIDE SEQUENCE [LARGE SCALE GENOMIC DNA]</scope>
    <source>
        <strain evidence="5">F 1598</strain>
    </source>
</reference>
<accession>A0A0C3F5C3</accession>
<dbReference type="GO" id="GO:0006508">
    <property type="term" value="P:proteolysis"/>
    <property type="evidence" value="ECO:0007669"/>
    <property type="project" value="InterPro"/>
</dbReference>
<dbReference type="SUPFAM" id="SSF50630">
    <property type="entry name" value="Acid proteases"/>
    <property type="match status" value="1"/>
</dbReference>
<dbReference type="HOGENOM" id="CLU_518863_0_0_1"/>
<evidence type="ECO:0000259" key="3">
    <source>
        <dbReference type="Pfam" id="PF13352"/>
    </source>
</evidence>
<dbReference type="PROSITE" id="PS00141">
    <property type="entry name" value="ASP_PROTEASE"/>
    <property type="match status" value="1"/>
</dbReference>
<dbReference type="GO" id="GO:0004190">
    <property type="term" value="F:aspartic-type endopeptidase activity"/>
    <property type="evidence" value="ECO:0007669"/>
    <property type="project" value="UniProtKB-KW"/>
</dbReference>
<protein>
    <recommendedName>
        <fullName evidence="3">DUF4100 domain-containing protein</fullName>
    </recommendedName>
</protein>
<name>A0A0C3F5C3_PILCF</name>
<keyword evidence="5" id="KW-1185">Reference proteome</keyword>
<organism evidence="4 5">
    <name type="scientific">Piloderma croceum (strain F 1598)</name>
    <dbReference type="NCBI Taxonomy" id="765440"/>
    <lineage>
        <taxon>Eukaryota</taxon>
        <taxon>Fungi</taxon>
        <taxon>Dikarya</taxon>
        <taxon>Basidiomycota</taxon>
        <taxon>Agaricomycotina</taxon>
        <taxon>Agaricomycetes</taxon>
        <taxon>Agaricomycetidae</taxon>
        <taxon>Atheliales</taxon>
        <taxon>Atheliaceae</taxon>
        <taxon>Piloderma</taxon>
    </lineage>
</organism>
<dbReference type="InParanoid" id="A0A0C3F5C3"/>
<feature type="domain" description="DUF4100" evidence="3">
    <location>
        <begin position="50"/>
        <end position="169"/>
    </location>
</feature>
<gene>
    <name evidence="4" type="ORF">PILCRDRAFT_92282</name>
</gene>
<feature type="compositionally biased region" description="Basic and acidic residues" evidence="2">
    <location>
        <begin position="27"/>
        <end position="44"/>
    </location>
</feature>
<feature type="region of interest" description="Disordered" evidence="2">
    <location>
        <begin position="27"/>
        <end position="122"/>
    </location>
</feature>
<keyword evidence="1" id="KW-0378">Hydrolase</keyword>
<dbReference type="InterPro" id="IPR025165">
    <property type="entry name" value="DUF4100"/>
</dbReference>
<evidence type="ECO:0000313" key="5">
    <source>
        <dbReference type="Proteomes" id="UP000054166"/>
    </source>
</evidence>
<sequence length="525" mass="58433">MVADRPEKKIAAKQKMVMDGVYPPKLKDLIKGKENCPVDAETGRPIRPGKGQAPKASTPKEPAQKQKKAPDPVPMEIHKPRYDASKDAQIIEDPRIRKKDSHKQPENELPEEGKAMEKRFPRKSAVSEQVNIMGVLDHVLNAKVELAVGEIIGVSRELSGQLANVIKFRPGKQADTVGLTTLGNSFRTKTRGLLIKITLECDGNPIEAIIDTGSQLNIVSEKICKSKIRRPIDCTASMSMNDANGGEGKLNGIVENVLLEFGSVLTCANLYVGAHIPFDLLLGRPWQRGNLVSIDELEDGTYLVFKDPNTKEPKHKVLVTPDAIVTENWAYDPSTWFAKGPNMSYFVDCGGAVDAKGTPDSEEEEHVAWSLRRDYPDMEQWEFPSLFLGRKKEMDEGTRNILRPWLQKTLLHLILKPPNRVTEWSDERQGWIIKERGKPLKNPPTYTPYARTDMEIKLGPAAVQHEGDLIPLFSSPQTACSEVERLLAGLGDLPNLTQSEHLRDLVLTSHDGIIIGHCTDDSGFR</sequence>
<dbReference type="OrthoDB" id="5535068at2759"/>
<evidence type="ECO:0000256" key="1">
    <source>
        <dbReference type="ARBA" id="ARBA00022750"/>
    </source>
</evidence>
<reference evidence="4 5" key="1">
    <citation type="submission" date="2014-04" db="EMBL/GenBank/DDBJ databases">
        <authorList>
            <consortium name="DOE Joint Genome Institute"/>
            <person name="Kuo A."/>
            <person name="Tarkka M."/>
            <person name="Buscot F."/>
            <person name="Kohler A."/>
            <person name="Nagy L.G."/>
            <person name="Floudas D."/>
            <person name="Copeland A."/>
            <person name="Barry K.W."/>
            <person name="Cichocki N."/>
            <person name="Veneault-Fourrey C."/>
            <person name="LaButti K."/>
            <person name="Lindquist E.A."/>
            <person name="Lipzen A."/>
            <person name="Lundell T."/>
            <person name="Morin E."/>
            <person name="Murat C."/>
            <person name="Sun H."/>
            <person name="Tunlid A."/>
            <person name="Henrissat B."/>
            <person name="Grigoriev I.V."/>
            <person name="Hibbett D.S."/>
            <person name="Martin F."/>
            <person name="Nordberg H.P."/>
            <person name="Cantor M.N."/>
            <person name="Hua S.X."/>
        </authorList>
    </citation>
    <scope>NUCLEOTIDE SEQUENCE [LARGE SCALE GENOMIC DNA]</scope>
    <source>
        <strain evidence="4 5">F 1598</strain>
    </source>
</reference>
<keyword evidence="1" id="KW-0064">Aspartyl protease</keyword>
<dbReference type="InterPro" id="IPR001969">
    <property type="entry name" value="Aspartic_peptidase_AS"/>
</dbReference>
<dbReference type="Pfam" id="PF13352">
    <property type="entry name" value="DUF4100"/>
    <property type="match status" value="1"/>
</dbReference>
<evidence type="ECO:0000313" key="4">
    <source>
        <dbReference type="EMBL" id="KIM75081.1"/>
    </source>
</evidence>
<dbReference type="EMBL" id="KN833051">
    <property type="protein sequence ID" value="KIM75081.1"/>
    <property type="molecule type" value="Genomic_DNA"/>
</dbReference>
<dbReference type="STRING" id="765440.A0A0C3F5C3"/>
<feature type="compositionally biased region" description="Basic and acidic residues" evidence="2">
    <location>
        <begin position="102"/>
        <end position="119"/>
    </location>
</feature>
<dbReference type="CDD" id="cd00303">
    <property type="entry name" value="retropepsin_like"/>
    <property type="match status" value="1"/>
</dbReference>
<dbReference type="Gene3D" id="2.40.70.10">
    <property type="entry name" value="Acid Proteases"/>
    <property type="match status" value="1"/>
</dbReference>
<dbReference type="Proteomes" id="UP000054166">
    <property type="component" value="Unassembled WGS sequence"/>
</dbReference>
<dbReference type="InterPro" id="IPR021109">
    <property type="entry name" value="Peptidase_aspartic_dom_sf"/>
</dbReference>
<keyword evidence="1" id="KW-0645">Protease</keyword>